<accession>A0A131YCH1</accession>
<evidence type="ECO:0000313" key="1">
    <source>
        <dbReference type="EMBL" id="JAP76140.1"/>
    </source>
</evidence>
<reference evidence="1" key="1">
    <citation type="journal article" date="2016" name="Ticks Tick Borne Dis.">
        <title>De novo assembly and annotation of the salivary gland transcriptome of Rhipicephalus appendiculatus male and female ticks during blood feeding.</title>
        <authorList>
            <person name="de Castro M.H."/>
            <person name="de Klerk D."/>
            <person name="Pienaar R."/>
            <person name="Latif A.A."/>
            <person name="Rees D.J."/>
            <person name="Mans B.J."/>
        </authorList>
    </citation>
    <scope>NUCLEOTIDE SEQUENCE</scope>
    <source>
        <tissue evidence="1">Salivary glands</tissue>
    </source>
</reference>
<protein>
    <submittedName>
        <fullName evidence="1">Uncharacterized protein</fullName>
    </submittedName>
</protein>
<dbReference type="EMBL" id="GEDV01012417">
    <property type="protein sequence ID" value="JAP76140.1"/>
    <property type="molecule type" value="Transcribed_RNA"/>
</dbReference>
<sequence>MHAAHVFHTGQSPPPPFRLVVSLSFVIVLSPFSHLRCHVASVCNLSHLYRLSTKALLQARTLSRRCTVLPIGLQKLSVSFFF</sequence>
<name>A0A131YCH1_RHIAP</name>
<dbReference type="AlphaFoldDB" id="A0A131YCH1"/>
<proteinExistence type="predicted"/>
<organism evidence="1">
    <name type="scientific">Rhipicephalus appendiculatus</name>
    <name type="common">Brown ear tick</name>
    <dbReference type="NCBI Taxonomy" id="34631"/>
    <lineage>
        <taxon>Eukaryota</taxon>
        <taxon>Metazoa</taxon>
        <taxon>Ecdysozoa</taxon>
        <taxon>Arthropoda</taxon>
        <taxon>Chelicerata</taxon>
        <taxon>Arachnida</taxon>
        <taxon>Acari</taxon>
        <taxon>Parasitiformes</taxon>
        <taxon>Ixodida</taxon>
        <taxon>Ixodoidea</taxon>
        <taxon>Ixodidae</taxon>
        <taxon>Rhipicephalinae</taxon>
        <taxon>Rhipicephalus</taxon>
        <taxon>Rhipicephalus</taxon>
    </lineage>
</organism>